<dbReference type="AlphaFoldDB" id="A0A6N8JI43"/>
<dbReference type="InterPro" id="IPR046737">
    <property type="entry name" value="DUF6629"/>
</dbReference>
<feature type="transmembrane region" description="Helical" evidence="1">
    <location>
        <begin position="66"/>
        <end position="90"/>
    </location>
</feature>
<proteinExistence type="predicted"/>
<feature type="transmembrane region" description="Helical" evidence="1">
    <location>
        <begin position="102"/>
        <end position="124"/>
    </location>
</feature>
<comment type="caution">
    <text evidence="2">The sequence shown here is derived from an EMBL/GenBank/DDBJ whole genome shotgun (WGS) entry which is preliminary data.</text>
</comment>
<organism evidence="2 3">
    <name type="scientific">Chitinophaga oryziterrae</name>
    <dbReference type="NCBI Taxonomy" id="1031224"/>
    <lineage>
        <taxon>Bacteria</taxon>
        <taxon>Pseudomonadati</taxon>
        <taxon>Bacteroidota</taxon>
        <taxon>Chitinophagia</taxon>
        <taxon>Chitinophagales</taxon>
        <taxon>Chitinophagaceae</taxon>
        <taxon>Chitinophaga</taxon>
    </lineage>
</organism>
<evidence type="ECO:0000256" key="1">
    <source>
        <dbReference type="SAM" id="Phobius"/>
    </source>
</evidence>
<feature type="transmembrane region" description="Helical" evidence="1">
    <location>
        <begin position="168"/>
        <end position="185"/>
    </location>
</feature>
<keyword evidence="1" id="KW-0472">Membrane</keyword>
<evidence type="ECO:0000313" key="2">
    <source>
        <dbReference type="EMBL" id="MVT44880.1"/>
    </source>
</evidence>
<dbReference type="Proteomes" id="UP000468388">
    <property type="component" value="Unassembled WGS sequence"/>
</dbReference>
<reference evidence="2 3" key="1">
    <citation type="submission" date="2019-12" db="EMBL/GenBank/DDBJ databases">
        <title>The draft genomic sequence of strain Chitinophaga oryziterrae JCM 16595.</title>
        <authorList>
            <person name="Zhang X."/>
        </authorList>
    </citation>
    <scope>NUCLEOTIDE SEQUENCE [LARGE SCALE GENOMIC DNA]</scope>
    <source>
        <strain evidence="2 3">JCM 16595</strain>
    </source>
</reference>
<keyword evidence="3" id="KW-1185">Reference proteome</keyword>
<dbReference type="Pfam" id="PF20334">
    <property type="entry name" value="DUF6629"/>
    <property type="match status" value="1"/>
</dbReference>
<dbReference type="OrthoDB" id="8441457at2"/>
<keyword evidence="1" id="KW-1133">Transmembrane helix</keyword>
<accession>A0A6N8JI43</accession>
<dbReference type="EMBL" id="WRXO01000013">
    <property type="protein sequence ID" value="MVT44880.1"/>
    <property type="molecule type" value="Genomic_DNA"/>
</dbReference>
<dbReference type="RefSeq" id="WP_157303668.1">
    <property type="nucleotide sequence ID" value="NZ_BAAAZB010000005.1"/>
</dbReference>
<keyword evidence="1" id="KW-0812">Transmembrane</keyword>
<sequence>MCFSAEASFAAGTILLGIGTISMYKAVATPQKVLACIPLLFSFQQFDEGILWLTFSNSAYMQWQQIAIHVFLLFAQVVWPILVPFSILLIEKDAVRKKILRMILAIGVMLSVYLLYCLFTFNLTAVVSGHHIRYDFLYPYTNRWYSGLLYFIPTVVSPLVSGNKKMRMIGLIVFLAFGISKFFFGEYLISIWCYFAATISVIVLIVIMDLEKEEIKTFHLR</sequence>
<gene>
    <name evidence="2" type="ORF">GO495_30090</name>
</gene>
<name>A0A6N8JI43_9BACT</name>
<evidence type="ECO:0000313" key="3">
    <source>
        <dbReference type="Proteomes" id="UP000468388"/>
    </source>
</evidence>
<feature type="transmembrane region" description="Helical" evidence="1">
    <location>
        <begin position="144"/>
        <end position="161"/>
    </location>
</feature>
<feature type="transmembrane region" description="Helical" evidence="1">
    <location>
        <begin position="191"/>
        <end position="210"/>
    </location>
</feature>
<protein>
    <submittedName>
        <fullName evidence="2">Uncharacterized protein</fullName>
    </submittedName>
</protein>